<keyword evidence="3" id="KW-0521">NADP</keyword>
<sequence>MGSIEIPKPDYDVLVIGAGLSGCYACYKMQSLNFKVKVLEAGSSVGGTWYWNRYPGARFDCESYSYGFFWSQELLDEWKWSEHFAPQEETERYIRFICDKYDLWRDMQFDTRVDQAHWVSEGRYWKLVDDSGREYTSRFLITGLGLLSNPTLPNIPGVEDYKGQAFHTSRWPKTPVNFEGKSVGVIGVGATAIQLIPEVAKMAKSLTVFQRTPNWAIPLHNSKITDEEMETIRKGYPELLKKIDASRLSFMHDIVSDSIWEATPEEREAFWEFLYAQPGFGFWISNYKEVGVDLKANALVSDFVARKIRQRVKDPWTADKLIPKTYGFGLRRVPMETFFYETFNEPHVRLVDLLETPIKSINEGGITTSQEDFKFDILIYATGFSAITGSFEAIDFRGNNDIRLIDKWQHGPQTYLGLTVQDFPNMFMSIGPHQAYGNIPRSIEYAVGWISDCIEYLREHDITYIEAKEEGVRKWTEHVHELGKDLLSNTVDSWLTGVNKNIAGKQERIIARYSGAAPEFRRQCNEVAAVHYETFELA</sequence>
<name>A0A0D1X5A0_9EURO</name>
<dbReference type="GO" id="GO:0004499">
    <property type="term" value="F:N,N-dimethylaniline monooxygenase activity"/>
    <property type="evidence" value="ECO:0007669"/>
    <property type="project" value="InterPro"/>
</dbReference>
<evidence type="ECO:0000256" key="2">
    <source>
        <dbReference type="ARBA" id="ARBA00022827"/>
    </source>
</evidence>
<evidence type="ECO:0000256" key="1">
    <source>
        <dbReference type="ARBA" id="ARBA00022630"/>
    </source>
</evidence>
<evidence type="ECO:0000313" key="5">
    <source>
        <dbReference type="EMBL" id="KIV82881.1"/>
    </source>
</evidence>
<evidence type="ECO:0000256" key="4">
    <source>
        <dbReference type="ARBA" id="ARBA00023002"/>
    </source>
</evidence>
<reference evidence="5 6" key="1">
    <citation type="submission" date="2015-01" db="EMBL/GenBank/DDBJ databases">
        <title>The Genome Sequence of Exophiala sideris CBS121828.</title>
        <authorList>
            <consortium name="The Broad Institute Genomics Platform"/>
            <person name="Cuomo C."/>
            <person name="de Hoog S."/>
            <person name="Gorbushina A."/>
            <person name="Stielow B."/>
            <person name="Teixiera M."/>
            <person name="Abouelleil A."/>
            <person name="Chapman S.B."/>
            <person name="Priest M."/>
            <person name="Young S.K."/>
            <person name="Wortman J."/>
            <person name="Nusbaum C."/>
            <person name="Birren B."/>
        </authorList>
    </citation>
    <scope>NUCLEOTIDE SEQUENCE [LARGE SCALE GENOMIC DNA]</scope>
    <source>
        <strain evidence="5 6">CBS 121828</strain>
    </source>
</reference>
<dbReference type="HOGENOM" id="CLU_006937_8_1_1"/>
<protein>
    <recommendedName>
        <fullName evidence="7">FAD/NAD(P)-binding domain-containing protein</fullName>
    </recommendedName>
</protein>
<gene>
    <name evidence="5" type="ORF">PV11_04948</name>
</gene>
<dbReference type="InterPro" id="IPR050775">
    <property type="entry name" value="FAD-binding_Monooxygenases"/>
</dbReference>
<dbReference type="Gene3D" id="3.50.50.60">
    <property type="entry name" value="FAD/NAD(P)-binding domain"/>
    <property type="match status" value="2"/>
</dbReference>
<dbReference type="InterPro" id="IPR036188">
    <property type="entry name" value="FAD/NAD-bd_sf"/>
</dbReference>
<dbReference type="EMBL" id="KN846952">
    <property type="protein sequence ID" value="KIV82881.1"/>
    <property type="molecule type" value="Genomic_DNA"/>
</dbReference>
<keyword evidence="4" id="KW-0560">Oxidoreductase</keyword>
<keyword evidence="2" id="KW-0274">FAD</keyword>
<organism evidence="5 6">
    <name type="scientific">Exophiala sideris</name>
    <dbReference type="NCBI Taxonomy" id="1016849"/>
    <lineage>
        <taxon>Eukaryota</taxon>
        <taxon>Fungi</taxon>
        <taxon>Dikarya</taxon>
        <taxon>Ascomycota</taxon>
        <taxon>Pezizomycotina</taxon>
        <taxon>Eurotiomycetes</taxon>
        <taxon>Chaetothyriomycetidae</taxon>
        <taxon>Chaetothyriales</taxon>
        <taxon>Herpotrichiellaceae</taxon>
        <taxon>Exophiala</taxon>
    </lineage>
</organism>
<evidence type="ECO:0000256" key="3">
    <source>
        <dbReference type="ARBA" id="ARBA00022857"/>
    </source>
</evidence>
<dbReference type="PANTHER" id="PTHR43098">
    <property type="entry name" value="L-ORNITHINE N(5)-MONOOXYGENASE-RELATED"/>
    <property type="match status" value="1"/>
</dbReference>
<dbReference type="SUPFAM" id="SSF51905">
    <property type="entry name" value="FAD/NAD(P)-binding domain"/>
    <property type="match status" value="2"/>
</dbReference>
<dbReference type="PANTHER" id="PTHR43098:SF5">
    <property type="entry name" value="DUAL-FUNCTIONAL MONOOXYGENASE_METHYLTRANSFERASE PSOF"/>
    <property type="match status" value="1"/>
</dbReference>
<dbReference type="OrthoDB" id="66881at2759"/>
<dbReference type="GO" id="GO:0050660">
    <property type="term" value="F:flavin adenine dinucleotide binding"/>
    <property type="evidence" value="ECO:0007669"/>
    <property type="project" value="InterPro"/>
</dbReference>
<dbReference type="GO" id="GO:0050661">
    <property type="term" value="F:NADP binding"/>
    <property type="evidence" value="ECO:0007669"/>
    <property type="project" value="InterPro"/>
</dbReference>
<dbReference type="Pfam" id="PF00743">
    <property type="entry name" value="FMO-like"/>
    <property type="match status" value="1"/>
</dbReference>
<dbReference type="Proteomes" id="UP000053599">
    <property type="component" value="Unassembled WGS sequence"/>
</dbReference>
<accession>A0A0D1X5A0</accession>
<dbReference type="InterPro" id="IPR020946">
    <property type="entry name" value="Flavin_mOase-like"/>
</dbReference>
<keyword evidence="1" id="KW-0285">Flavoprotein</keyword>
<proteinExistence type="predicted"/>
<dbReference type="AlphaFoldDB" id="A0A0D1X5A0"/>
<evidence type="ECO:0000313" key="6">
    <source>
        <dbReference type="Proteomes" id="UP000053599"/>
    </source>
</evidence>
<evidence type="ECO:0008006" key="7">
    <source>
        <dbReference type="Google" id="ProtNLM"/>
    </source>
</evidence>